<dbReference type="SMART" id="SM00166">
    <property type="entry name" value="UBX"/>
    <property type="match status" value="1"/>
</dbReference>
<dbReference type="EMBL" id="LT598481">
    <property type="protein sequence ID" value="SCU89767.1"/>
    <property type="molecule type" value="Genomic_DNA"/>
</dbReference>
<dbReference type="Pfam" id="PF00789">
    <property type="entry name" value="UBX"/>
    <property type="match status" value="1"/>
</dbReference>
<dbReference type="InterPro" id="IPR001012">
    <property type="entry name" value="UBX_dom"/>
</dbReference>
<keyword evidence="2" id="KW-1133">Transmembrane helix</keyword>
<dbReference type="SMART" id="SM00594">
    <property type="entry name" value="UAS"/>
    <property type="match status" value="1"/>
</dbReference>
<dbReference type="SUPFAM" id="SSF52833">
    <property type="entry name" value="Thioredoxin-like"/>
    <property type="match status" value="1"/>
</dbReference>
<dbReference type="Gene3D" id="3.40.30.10">
    <property type="entry name" value="Glutaredoxin"/>
    <property type="match status" value="1"/>
</dbReference>
<keyword evidence="2" id="KW-0812">Transmembrane</keyword>
<dbReference type="Gene3D" id="3.10.20.90">
    <property type="entry name" value="Phosphatidylinositol 3-kinase Catalytic Subunit, Chain A, domain 1"/>
    <property type="match status" value="1"/>
</dbReference>
<dbReference type="GO" id="GO:0036503">
    <property type="term" value="P:ERAD pathway"/>
    <property type="evidence" value="ECO:0007669"/>
    <property type="project" value="TreeGrafter"/>
</dbReference>
<feature type="compositionally biased region" description="Basic and acidic residues" evidence="1">
    <location>
        <begin position="294"/>
        <end position="311"/>
    </location>
</feature>
<dbReference type="PANTHER" id="PTHR23322:SF103">
    <property type="entry name" value="UBX DOMAIN-CONTAINING PROTEIN 3"/>
    <property type="match status" value="1"/>
</dbReference>
<reference evidence="5" key="1">
    <citation type="submission" date="2016-03" db="EMBL/GenBank/DDBJ databases">
        <authorList>
            <person name="Devillers Hugo."/>
        </authorList>
    </citation>
    <scope>NUCLEOTIDE SEQUENCE [LARGE SCALE GENOMIC DNA]</scope>
</reference>
<protein>
    <submittedName>
        <fullName evidence="4">LAME_0E05380g1_1</fullName>
    </submittedName>
</protein>
<dbReference type="InterPro" id="IPR029071">
    <property type="entry name" value="Ubiquitin-like_domsf"/>
</dbReference>
<dbReference type="SUPFAM" id="SSF54236">
    <property type="entry name" value="Ubiquitin-like"/>
    <property type="match status" value="1"/>
</dbReference>
<evidence type="ECO:0000256" key="2">
    <source>
        <dbReference type="SAM" id="Phobius"/>
    </source>
</evidence>
<feature type="compositionally biased region" description="Polar residues" evidence="1">
    <location>
        <begin position="283"/>
        <end position="293"/>
    </location>
</feature>
<feature type="domain" description="UBX" evidence="3">
    <location>
        <begin position="332"/>
        <end position="433"/>
    </location>
</feature>
<dbReference type="CDD" id="cd01767">
    <property type="entry name" value="UBX"/>
    <property type="match status" value="1"/>
</dbReference>
<evidence type="ECO:0000259" key="3">
    <source>
        <dbReference type="PROSITE" id="PS50033"/>
    </source>
</evidence>
<dbReference type="Proteomes" id="UP000191144">
    <property type="component" value="Chromosome E"/>
</dbReference>
<dbReference type="InterPro" id="IPR036249">
    <property type="entry name" value="Thioredoxin-like_sf"/>
</dbReference>
<evidence type="ECO:0000256" key="1">
    <source>
        <dbReference type="SAM" id="MobiDB-lite"/>
    </source>
</evidence>
<keyword evidence="5" id="KW-1185">Reference proteome</keyword>
<dbReference type="PANTHER" id="PTHR23322">
    <property type="entry name" value="FAS-ASSOCIATED PROTEIN"/>
    <property type="match status" value="1"/>
</dbReference>
<dbReference type="AlphaFoldDB" id="A0A1G4JHR2"/>
<dbReference type="InterPro" id="IPR006577">
    <property type="entry name" value="UAS"/>
</dbReference>
<dbReference type="GO" id="GO:0043130">
    <property type="term" value="F:ubiquitin binding"/>
    <property type="evidence" value="ECO:0007669"/>
    <property type="project" value="TreeGrafter"/>
</dbReference>
<dbReference type="InterPro" id="IPR050730">
    <property type="entry name" value="UBX_domain-protein"/>
</dbReference>
<evidence type="ECO:0000313" key="4">
    <source>
        <dbReference type="EMBL" id="SCU89767.1"/>
    </source>
</evidence>
<keyword evidence="2" id="KW-0472">Membrane</keyword>
<dbReference type="PROSITE" id="PS50033">
    <property type="entry name" value="UBX"/>
    <property type="match status" value="1"/>
</dbReference>
<dbReference type="GO" id="GO:0005783">
    <property type="term" value="C:endoplasmic reticulum"/>
    <property type="evidence" value="ECO:0007669"/>
    <property type="project" value="TreeGrafter"/>
</dbReference>
<accession>A0A1G4JHR2</accession>
<name>A0A1G4JHR2_9SACH</name>
<evidence type="ECO:0000313" key="5">
    <source>
        <dbReference type="Proteomes" id="UP000191144"/>
    </source>
</evidence>
<feature type="region of interest" description="Disordered" evidence="1">
    <location>
        <begin position="283"/>
        <end position="311"/>
    </location>
</feature>
<sequence>MDYIQRLLRPGGNPQFQPIPGSFPATEPEQSYTPDASITRTSLEKVAKTCLKVPLLLIYYALAALISLLSVLRPLNKLWSFYDRKKKKTLNHEDALSSLLENLSVEHSFLLTKNSIEETSLENSFSFASIYGTEDGTLTTHLLPSYAKLLQSTSAQGKFGIVYLHDSLLDNCGHCLGALCSEKFVNMARKYEVFIWMGDITTPEGLQVANGLKVRKLPFIGLLAPKPGYKIQVIDTLEGEHSSCSLDSFEANMAKFYPRLIELRQQRQNIELQRLIREQQDSRYQASLRQDQGNTRRREAEEADQRRQQNEVRQKQQWLSWRRKTLAQEPSSFETSCRVAIRIADVGRVVRNFDANLPIEEIYAFVELTRLGLLNDSPDANQTESRKPDYEYKYPFQLRTPVPRVDLDPQSTIKDVDEIYPSGNIVMEFITAD</sequence>
<dbReference type="OrthoDB" id="1026733at2759"/>
<feature type="transmembrane region" description="Helical" evidence="2">
    <location>
        <begin position="57"/>
        <end position="76"/>
    </location>
</feature>
<proteinExistence type="predicted"/>
<gene>
    <name evidence="4" type="ORF">LAME_0E05380G</name>
</gene>
<organism evidence="4 5">
    <name type="scientific">Lachancea meyersii CBS 8951</name>
    <dbReference type="NCBI Taxonomy" id="1266667"/>
    <lineage>
        <taxon>Eukaryota</taxon>
        <taxon>Fungi</taxon>
        <taxon>Dikarya</taxon>
        <taxon>Ascomycota</taxon>
        <taxon>Saccharomycotina</taxon>
        <taxon>Saccharomycetes</taxon>
        <taxon>Saccharomycetales</taxon>
        <taxon>Saccharomycetaceae</taxon>
        <taxon>Lachancea</taxon>
    </lineage>
</organism>